<dbReference type="Proteomes" id="UP000249700">
    <property type="component" value="Unassembled WGS sequence"/>
</dbReference>
<feature type="transmembrane region" description="Helical" evidence="2">
    <location>
        <begin position="102"/>
        <end position="120"/>
    </location>
</feature>
<keyword evidence="2" id="KW-0472">Membrane</keyword>
<dbReference type="AlphaFoldDB" id="A0A328XR44"/>
<keyword evidence="2" id="KW-1133">Transmembrane helix</keyword>
<evidence type="ECO:0000256" key="2">
    <source>
        <dbReference type="SAM" id="Phobius"/>
    </source>
</evidence>
<dbReference type="InterPro" id="IPR036938">
    <property type="entry name" value="PAP2/HPO_sf"/>
</dbReference>
<comment type="caution">
    <text evidence="4">The sequence shown here is derived from an EMBL/GenBank/DDBJ whole genome shotgun (WGS) entry which is preliminary data.</text>
</comment>
<dbReference type="InterPro" id="IPR000326">
    <property type="entry name" value="PAP2/HPO"/>
</dbReference>
<evidence type="ECO:0000313" key="5">
    <source>
        <dbReference type="Proteomes" id="UP000249700"/>
    </source>
</evidence>
<evidence type="ECO:0000259" key="3">
    <source>
        <dbReference type="Pfam" id="PF01569"/>
    </source>
</evidence>
<gene>
    <name evidence="4" type="ORF">BCL93_105219</name>
</gene>
<feature type="region of interest" description="Disordered" evidence="1">
    <location>
        <begin position="1"/>
        <end position="24"/>
    </location>
</feature>
<feature type="transmembrane region" description="Helical" evidence="2">
    <location>
        <begin position="132"/>
        <end position="152"/>
    </location>
</feature>
<name>A0A328XR44_9GAMM</name>
<organism evidence="4 5">
    <name type="scientific">Onishia taeanensis</name>
    <dbReference type="NCBI Taxonomy" id="284577"/>
    <lineage>
        <taxon>Bacteria</taxon>
        <taxon>Pseudomonadati</taxon>
        <taxon>Pseudomonadota</taxon>
        <taxon>Gammaproteobacteria</taxon>
        <taxon>Oceanospirillales</taxon>
        <taxon>Halomonadaceae</taxon>
        <taxon>Onishia</taxon>
    </lineage>
</organism>
<dbReference type="Pfam" id="PF01569">
    <property type="entry name" value="PAP2"/>
    <property type="match status" value="1"/>
</dbReference>
<sequence>MPPSRLSSRRQASSSGATTGTRSSVADACPQAALRRESGRPASGWLSWLLVGWVLFLTMMLVGRAAGLDFKLADTLYHLQGDAWSLHHAFLTEQVLHGGGRMLSQSMGVAAILALIASWLRPAWRDWRRPLGYLVLAVAASTLGVSILKQLISMDCPWDLSRYGGARAYIGLLATRPADYPDTACFPAGHASAGYAWIALYFFCNAIRPRWRWAGLCLALALGLAFGIAQQLRGAHFLSHDLWTLMLCATLSLLLARWLLPSSVSLAASPSSSISLEEDSHA</sequence>
<feature type="domain" description="Phosphatidic acid phosphatase type 2/haloperoxidase" evidence="3">
    <location>
        <begin position="131"/>
        <end position="259"/>
    </location>
</feature>
<accession>A0A328XR44</accession>
<feature type="transmembrane region" description="Helical" evidence="2">
    <location>
        <begin position="45"/>
        <end position="66"/>
    </location>
</feature>
<evidence type="ECO:0000313" key="4">
    <source>
        <dbReference type="EMBL" id="RAR61618.1"/>
    </source>
</evidence>
<dbReference type="EMBL" id="QLSX01000005">
    <property type="protein sequence ID" value="RAR61618.1"/>
    <property type="molecule type" value="Genomic_DNA"/>
</dbReference>
<feature type="transmembrane region" description="Helical" evidence="2">
    <location>
        <begin position="242"/>
        <end position="260"/>
    </location>
</feature>
<dbReference type="OrthoDB" id="7348799at2"/>
<dbReference type="RefSeq" id="WP_112054955.1">
    <property type="nucleotide sequence ID" value="NZ_QLSX01000005.1"/>
</dbReference>
<reference evidence="4 5" key="1">
    <citation type="submission" date="2018-06" db="EMBL/GenBank/DDBJ databases">
        <title>Comparative analysis of microorganisms from saline springs in Andes Mountain Range, Colombia.</title>
        <authorList>
            <person name="Rubin E."/>
        </authorList>
    </citation>
    <scope>NUCLEOTIDE SEQUENCE [LARGE SCALE GENOMIC DNA]</scope>
    <source>
        <strain evidence="4 5">USBA-857</strain>
    </source>
</reference>
<feature type="transmembrane region" description="Helical" evidence="2">
    <location>
        <begin position="186"/>
        <end position="204"/>
    </location>
</feature>
<proteinExistence type="predicted"/>
<keyword evidence="2" id="KW-0812">Transmembrane</keyword>
<dbReference type="SUPFAM" id="SSF48317">
    <property type="entry name" value="Acid phosphatase/Vanadium-dependent haloperoxidase"/>
    <property type="match status" value="1"/>
</dbReference>
<dbReference type="CDD" id="cd03396">
    <property type="entry name" value="PAP2_like_6"/>
    <property type="match status" value="1"/>
</dbReference>
<protein>
    <submittedName>
        <fullName evidence="4">Membrane-associated PAP2 superfamily phosphatase</fullName>
    </submittedName>
</protein>
<feature type="transmembrane region" description="Helical" evidence="2">
    <location>
        <begin position="211"/>
        <end position="230"/>
    </location>
</feature>
<evidence type="ECO:0000256" key="1">
    <source>
        <dbReference type="SAM" id="MobiDB-lite"/>
    </source>
</evidence>